<dbReference type="EMBL" id="JBHTEE010000001">
    <property type="protein sequence ID" value="MFC7602229.1"/>
    <property type="molecule type" value="Genomic_DNA"/>
</dbReference>
<evidence type="ECO:0000313" key="1">
    <source>
        <dbReference type="EMBL" id="MFC7602229.1"/>
    </source>
</evidence>
<dbReference type="RefSeq" id="WP_343964421.1">
    <property type="nucleotide sequence ID" value="NZ_BAAAGK010000023.1"/>
</dbReference>
<dbReference type="Proteomes" id="UP001596514">
    <property type="component" value="Unassembled WGS sequence"/>
</dbReference>
<protein>
    <recommendedName>
        <fullName evidence="3">Secreted protein</fullName>
    </recommendedName>
</protein>
<reference evidence="2" key="1">
    <citation type="journal article" date="2019" name="Int. J. Syst. Evol. Microbiol.">
        <title>The Global Catalogue of Microorganisms (GCM) 10K type strain sequencing project: providing services to taxonomists for standard genome sequencing and annotation.</title>
        <authorList>
            <consortium name="The Broad Institute Genomics Platform"/>
            <consortium name="The Broad Institute Genome Sequencing Center for Infectious Disease"/>
            <person name="Wu L."/>
            <person name="Ma J."/>
        </authorList>
    </citation>
    <scope>NUCLEOTIDE SEQUENCE [LARGE SCALE GENOMIC DNA]</scope>
    <source>
        <strain evidence="2">JCM 10083</strain>
    </source>
</reference>
<organism evidence="1 2">
    <name type="scientific">Streptosporangium amethystogenes subsp. fukuiense</name>
    <dbReference type="NCBI Taxonomy" id="698418"/>
    <lineage>
        <taxon>Bacteria</taxon>
        <taxon>Bacillati</taxon>
        <taxon>Actinomycetota</taxon>
        <taxon>Actinomycetes</taxon>
        <taxon>Streptosporangiales</taxon>
        <taxon>Streptosporangiaceae</taxon>
        <taxon>Streptosporangium</taxon>
    </lineage>
</organism>
<evidence type="ECO:0008006" key="3">
    <source>
        <dbReference type="Google" id="ProtNLM"/>
    </source>
</evidence>
<keyword evidence="2" id="KW-1185">Reference proteome</keyword>
<gene>
    <name evidence="1" type="ORF">ACFQVD_19190</name>
</gene>
<name>A0ABW2T3K1_9ACTN</name>
<accession>A0ABW2T3K1</accession>
<comment type="caution">
    <text evidence="1">The sequence shown here is derived from an EMBL/GenBank/DDBJ whole genome shotgun (WGS) entry which is preliminary data.</text>
</comment>
<sequence>MHRSLAGVVVLTGMLLALVGATMAVLFGVGASSRVVDPLSSPPTSVANTGAVTEILDDNADEDEEEPEKRLAAGRAWPLKISQATRDKLATASRTAAGPSAKSARVATGGVVYYGVVYGESEETDTYYVVASLSELHFWAREGRGEWRFRGDYNARVCAPPVPTSLYAAWGLNFSTRAPGEYELCRE</sequence>
<evidence type="ECO:0000313" key="2">
    <source>
        <dbReference type="Proteomes" id="UP001596514"/>
    </source>
</evidence>
<proteinExistence type="predicted"/>